<feature type="compositionally biased region" description="Polar residues" evidence="1">
    <location>
        <begin position="1555"/>
        <end position="1567"/>
    </location>
</feature>
<feature type="compositionally biased region" description="Polar residues" evidence="1">
    <location>
        <begin position="1686"/>
        <end position="1729"/>
    </location>
</feature>
<feature type="compositionally biased region" description="Basic residues" evidence="1">
    <location>
        <begin position="127"/>
        <end position="137"/>
    </location>
</feature>
<feature type="compositionally biased region" description="Low complexity" evidence="1">
    <location>
        <begin position="1670"/>
        <end position="1681"/>
    </location>
</feature>
<dbReference type="OMA" id="RPAIVTC"/>
<feature type="region of interest" description="Disordered" evidence="1">
    <location>
        <begin position="1584"/>
        <end position="1631"/>
    </location>
</feature>
<feature type="compositionally biased region" description="Polar residues" evidence="1">
    <location>
        <begin position="1534"/>
        <end position="1543"/>
    </location>
</feature>
<feature type="region of interest" description="Disordered" evidence="1">
    <location>
        <begin position="974"/>
        <end position="1043"/>
    </location>
</feature>
<evidence type="ECO:0000256" key="1">
    <source>
        <dbReference type="SAM" id="MobiDB-lite"/>
    </source>
</evidence>
<feature type="compositionally biased region" description="Low complexity" evidence="1">
    <location>
        <begin position="1752"/>
        <end position="1767"/>
    </location>
</feature>
<feature type="region of interest" description="Disordered" evidence="1">
    <location>
        <begin position="1066"/>
        <end position="1095"/>
    </location>
</feature>
<feature type="compositionally biased region" description="Polar residues" evidence="1">
    <location>
        <begin position="1288"/>
        <end position="1314"/>
    </location>
</feature>
<feature type="region of interest" description="Disordered" evidence="1">
    <location>
        <begin position="1523"/>
        <end position="1567"/>
    </location>
</feature>
<feature type="compositionally biased region" description="Polar residues" evidence="1">
    <location>
        <begin position="1080"/>
        <end position="1094"/>
    </location>
</feature>
<feature type="compositionally biased region" description="Low complexity" evidence="1">
    <location>
        <begin position="361"/>
        <end position="370"/>
    </location>
</feature>
<dbReference type="OrthoDB" id="8070503at2759"/>
<feature type="compositionally biased region" description="Polar residues" evidence="1">
    <location>
        <begin position="1267"/>
        <end position="1276"/>
    </location>
</feature>
<feature type="compositionally biased region" description="Pro residues" evidence="1">
    <location>
        <begin position="329"/>
        <end position="348"/>
    </location>
</feature>
<feature type="region of interest" description="Disordered" evidence="1">
    <location>
        <begin position="1145"/>
        <end position="1207"/>
    </location>
</feature>
<feature type="compositionally biased region" description="Basic and acidic residues" evidence="1">
    <location>
        <begin position="175"/>
        <end position="190"/>
    </location>
</feature>
<organism evidence="2 3">
    <name type="scientific">Drosophila guanche</name>
    <name type="common">Fruit fly</name>
    <dbReference type="NCBI Taxonomy" id="7266"/>
    <lineage>
        <taxon>Eukaryota</taxon>
        <taxon>Metazoa</taxon>
        <taxon>Ecdysozoa</taxon>
        <taxon>Arthropoda</taxon>
        <taxon>Hexapoda</taxon>
        <taxon>Insecta</taxon>
        <taxon>Pterygota</taxon>
        <taxon>Neoptera</taxon>
        <taxon>Endopterygota</taxon>
        <taxon>Diptera</taxon>
        <taxon>Brachycera</taxon>
        <taxon>Muscomorpha</taxon>
        <taxon>Ephydroidea</taxon>
        <taxon>Drosophilidae</taxon>
        <taxon>Drosophila</taxon>
        <taxon>Sophophora</taxon>
    </lineage>
</organism>
<gene>
    <name evidence="2" type="ORF">DGUA_6G018190</name>
</gene>
<sequence>MALHISVKGHFGSSDRRPVSVLDDPVRVRKDLENERRITRLKQVREKSSDLARKIRQDVAAEKKREIERLQRTKQDELNVWREHVLAKKNQDYRTAVFEVGTAHRAAKAETERNAKRQQEKNDKINKCRQRAMKRNAGRTQVKLKTTAGVKFNAEGRATTGTQTPMPEAKAQPTPEEKARDKDKDKENRETGGGTNHHQSIPKRSCCHEHPDCYCLSSDDDEDCVDFVCESSDSSILHLEDVAPSSEEPNKLKKNPTVILDVNIDDVDCRVINTSTGLDINDRHIQTNRNFSHVVHPTSASSMSPRRPRFTQITDLVKRTEIIVRPVEAPAPAPVPEEPTPVPAPPSPTKSLPRSPKKTAKPPAVAAAPKRTQLAKKGAKPSSQQQATRRTTGLKTDPPPAKVIDAGLKRKTLPKTIAKRTASAQATQQAAAQGGAPPLMEQNAQMQQPAMVQPQMQQQPQMQPQNPQQLAQYPPPQQQQPQAYPPPLQQQHAAYRPPMQQQQQAAYPPPLQQQQQQYPSPSLQQQQAAYAPSPQQQQPVRYAPPLQQQQQQQPARYAPVPLQQQARYHPPLQQQQPAAFPPPHSYASYTQSQAPYPQHSMQPMQPYAMPYPAPPAHSVYSQQQPAMPLPLPLPRPPAQRSSAAPSTDSTGTFMLRQPTNVHFYDHNNKYHRSYEAPVNSVQLNGPDPRQPNAMAQALDENHLRVLREEELEQLRQKCDKRGQRALEREQVRRDCAELTEKLEALSQQQPNLLPSDDNFIANHRYADLAARREHKMNEAMEEMLLRPAIVTCPEVAAKTTAARAGGRTAKLPEANAINLGAQPDRAAGFKGSSESCCSMLLDYVDDQSKQLRSDLRAAESNTSKSVRLKNLLDRVEKIRVQLLEELKAGERSSSHADKDKQVLDAIRQEREDILAEKARTLNERETELVQKEALLEQRLKKFYKEQKQKKSSDIEVNARDKPVIIIKVNSDGTVKQCKPKPKARSTAIEAAKEPASTEALPATEPQRQNSIDSNSTAYRSLPPISYKNVDPPASATEGPPTQVDPMIAHYIQRLLGMTRRSVQELSVSSSEVPTPEPSIINVSRNMTPEGSVSVAQPEETVADGLRMERVQNFIQDNRSFVNELEDTLRSQQDKESSMQTFDKIWNKRLANKQLPATKEPAKRHKEKAQPRPSSSNRSSPTRKSVTLAPPAKRTSQSAVASQQQPADGHIERYAQLTENCTHRIAELTDLITKVREEKQRLVEVTLTSASEGERLSTEYLELPAVQEQPQKQTQRAARSRTISDRSDNTTPSTSEALPLTKNKSTAASRDSGISESRPITALGQVPADAEPAATTHRRGRAPPATMRRYSPQLNADELAHELSTIAEVETPGQSHLVAATPVPKPFPNFDDYARELQLDLSHLDADQSQQLKADFDELVQAINQQCGGLNYREFPSINAYLRNVTTTRLHVEETDQAIVTTGELMRQLRLDSVPIEEFPDRRTYMQQLPAEQREMIDTASLEHNSSDSFDVEKELRQRRIIKSTVRRSDGHTEVITTQEVASSTRRESVPPDSTEPPNESGIEQLTGSSLSRELDHELQRIGVQWNTLGRQRQRDSSSGASSPDSHPSRLRGGRSVTSVRASDRSAQDASQIGRTLNLREFLTRELLKHCVDSSDDSLKSSFLHSLVDSLSRSSSPQSPSLGHGTGATTDRQKTSTPRGSFQTVQEKSANGLTTQSVPLPSASNSQLFSGESRISLINYPDGTPPVPFGSVQQEQSGSREQQQSGSRATQQPQIVRATSSTDAPTQTTLGSWETKLKAASKSPRK</sequence>
<feature type="region of interest" description="Disordered" evidence="1">
    <location>
        <begin position="1670"/>
        <end position="1805"/>
    </location>
</feature>
<feature type="compositionally biased region" description="Low complexity" evidence="1">
    <location>
        <begin position="1170"/>
        <end position="1184"/>
    </location>
</feature>
<feature type="compositionally biased region" description="Pro residues" evidence="1">
    <location>
        <begin position="627"/>
        <end position="637"/>
    </location>
</feature>
<feature type="compositionally biased region" description="Pro residues" evidence="1">
    <location>
        <begin position="473"/>
        <end position="488"/>
    </location>
</feature>
<dbReference type="Proteomes" id="UP000268350">
    <property type="component" value="Unassembled WGS sequence"/>
</dbReference>
<name>A0A3B0KB67_DROGU</name>
<accession>A0A3B0KB67</accession>
<feature type="compositionally biased region" description="Low complexity" evidence="1">
    <location>
        <begin position="500"/>
        <end position="539"/>
    </location>
</feature>
<proteinExistence type="predicted"/>
<feature type="compositionally biased region" description="Low complexity" evidence="1">
    <location>
        <begin position="1596"/>
        <end position="1605"/>
    </location>
</feature>
<feature type="compositionally biased region" description="Low complexity" evidence="1">
    <location>
        <begin position="421"/>
        <end position="472"/>
    </location>
</feature>
<feature type="compositionally biased region" description="Polar residues" evidence="1">
    <location>
        <begin position="1005"/>
        <end position="1018"/>
    </location>
</feature>
<dbReference type="EMBL" id="OUUW01000007">
    <property type="protein sequence ID" value="SPP83349.1"/>
    <property type="molecule type" value="Genomic_DNA"/>
</dbReference>
<protein>
    <submittedName>
        <fullName evidence="2">Blast:Probable multidrug resistance-associated protein lethal(2)03659</fullName>
    </submittedName>
</protein>
<keyword evidence="3" id="KW-1185">Reference proteome</keyword>
<evidence type="ECO:0000313" key="3">
    <source>
        <dbReference type="Proteomes" id="UP000268350"/>
    </source>
</evidence>
<reference evidence="3" key="1">
    <citation type="submission" date="2018-01" db="EMBL/GenBank/DDBJ databases">
        <authorList>
            <person name="Alioto T."/>
            <person name="Alioto T."/>
        </authorList>
    </citation>
    <scope>NUCLEOTIDE SEQUENCE [LARGE SCALE GENOMIC DNA]</scope>
</reference>
<evidence type="ECO:0000313" key="2">
    <source>
        <dbReference type="EMBL" id="SPP83349.1"/>
    </source>
</evidence>
<feature type="region of interest" description="Disordered" evidence="1">
    <location>
        <begin position="107"/>
        <end position="203"/>
    </location>
</feature>
<feature type="compositionally biased region" description="Low complexity" evidence="1">
    <location>
        <begin position="1195"/>
        <end position="1206"/>
    </location>
</feature>
<feature type="region of interest" description="Disordered" evidence="1">
    <location>
        <begin position="1261"/>
        <end position="1347"/>
    </location>
</feature>
<feature type="compositionally biased region" description="Basic and acidic residues" evidence="1">
    <location>
        <begin position="107"/>
        <end position="126"/>
    </location>
</feature>
<feature type="compositionally biased region" description="Polar residues" evidence="1">
    <location>
        <begin position="1768"/>
        <end position="1791"/>
    </location>
</feature>
<feature type="region of interest" description="Disordered" evidence="1">
    <location>
        <begin position="328"/>
        <end position="652"/>
    </location>
</feature>
<feature type="compositionally biased region" description="Polar residues" evidence="1">
    <location>
        <begin position="381"/>
        <end position="394"/>
    </location>
</feature>